<keyword evidence="4" id="KW-0677">Repeat</keyword>
<evidence type="ECO:0000256" key="9">
    <source>
        <dbReference type="ARBA" id="ARBA00032007"/>
    </source>
</evidence>
<accession>A0A336M0T7</accession>
<keyword evidence="6 10" id="KW-0010">Activator</keyword>
<reference evidence="19" key="1">
    <citation type="submission" date="2018-07" db="EMBL/GenBank/DDBJ databases">
        <authorList>
            <person name="Quirk P.G."/>
            <person name="Krulwich T.A."/>
        </authorList>
    </citation>
    <scope>NUCLEOTIDE SEQUENCE</scope>
</reference>
<comment type="subunit">
    <text evidence="10">Component of the Mediator complex.</text>
</comment>
<dbReference type="InterPro" id="IPR056877">
    <property type="entry name" value="Med14_C"/>
</dbReference>
<feature type="domain" description="Mediator of RNA polymerase II transcription subunit 14 RM6" evidence="15">
    <location>
        <begin position="808"/>
        <end position="873"/>
    </location>
</feature>
<sequence>MAPTPLEGAVVNYTGPTNGQDGSRQGSISLGVLIDFIVQRTYHDLTVLAELLPRKTDLERKIEIYNFSARTRQLFIRLLALVKWANSASKVDKCSHIMSFLDKQSMLFVETADMLARMSREILVNARLPNFHIPAAIEVLTTGTYNKLPACIKEKIVPADPITAAEEKLTLNRLDQVIQHRLVTGNLIPQMRKFKVENGRVTFTVDHEFRVALTVMGDGPNIPWRLLDIDILVEDRQTGDGKALVHPLQVNYIHQLVQARLIDNQNALTEVYKVLHYFCQSLQLEVMYTQTLRLCRDRLDDHIHVDDYVPGNKITVSYWRELSNRDPKSEVGYKLTVQADPIDGAKPLAVYHVPSIGGTKESEVADRAVRSDMLSMERLLVHTVYIRSLARLNDLKAEFQMFMKDMDCQLKGTPAILTIPVLYPCLRAEQIHITVDTHSGRLHCHVPKHLDCPFMTEMQTALNNDTSKLPHLVSELRYWITKRRCEKTLQHLPATIHEKLPLIYSPDSPVSKIGKHKAYLQMHRHPNVVLIVELTEKPDNPSEMEYTFYLVSVVRSTGNEQSDKQTTNSDNPEPEVPKMFLKVMTMIEFDTFAATHGPGTSIETGNPHKRKASGPDGAPQKQIKRYPAYFIPELAHVVAMCDEKLPFVALGQELSNRKIPHCGLQVEANATSLVMKILSLPQPIPPLPIVHTNTNETKSAPPVPIIDSHIWDDLTKRLLSVSVRAQVNKNNPTRLWTIELIFHSTPLQSLHHKEQSKRRAVFLQYDMLPASVISDTVDAFLNDWSKIVYLYSIVHDFAELYNADKFNLKNIVAIKSYNYTNLLLAYGPNKDIKLNIFWCTRSKEFKIMFHGGSLAINAHSIMRDQLQAHLNHHYNLALIVHTLHETYHPLSSIAKLPILPHLGITSNAKIAVLSFCIIAQSPTMIRLSYQEQYCLEIRFRNSGLVSIRDGAYSRFAGSNVVGEWLVIGGLKGFLSKYVDENAVYRRRSQSEDDNPPSPTLEEVQGGPHSVGSSFLSSSSLRGPQSPRDPRFTAPMTPPSGSNPHTPASPMSQGQQHSMNQAHPNFNLTSPPAAPTHLAHPSPGNMMPASPLNPQPSPLAAHSPGPNALSYMQGHTDSPFAALSPAAWPGSPGMPRPSPRPGQSPEHRPQLPMTSHMRVLPATRTYAGSVPTLLTHEALDQLCRPGPHPQKEISNIEMSPLERFLGCVFIRRQLQRLINTEDWLTPITSNEPGKIMFKVDTLQCQVFFNPNHMQSLHMKVTQVPSVDGQRFQWTPDELQILEQFFDTKVAGPPYRFNELNGFTRMFSAPTHVLKDFIQIMRYELIPELTQGCRWSVQFCLRVPPSAAPIIPMGNPGVLFRNKALFFLQLSRIQMPGQDWKNFPTLILPMVYDVQTNLTQLAERREAPQSMAMASASMQLRRFSTEFQQQQQISGQQECSIFPAVRDLLMNLMMQNEPPQQMNTGYPINPIQAMGPLSTQVSSPNPNAMHSSPMAAPHTPQGQPHTPGQQ</sequence>
<evidence type="ECO:0000256" key="3">
    <source>
        <dbReference type="ARBA" id="ARBA00019619"/>
    </source>
</evidence>
<comment type="subcellular location">
    <subcellularLocation>
        <location evidence="1 10">Nucleus</location>
    </subcellularLocation>
</comment>
<evidence type="ECO:0000313" key="19">
    <source>
        <dbReference type="EMBL" id="SSX23844.1"/>
    </source>
</evidence>
<dbReference type="InterPro" id="IPR056879">
    <property type="entry name" value="RM3_Med14"/>
</dbReference>
<dbReference type="PANTHER" id="PTHR12809">
    <property type="entry name" value="MEDIATOR COMPLEX SUBUNIT"/>
    <property type="match status" value="1"/>
</dbReference>
<dbReference type="GO" id="GO:0070847">
    <property type="term" value="C:core mediator complex"/>
    <property type="evidence" value="ECO:0007669"/>
    <property type="project" value="TreeGrafter"/>
</dbReference>
<dbReference type="PANTHER" id="PTHR12809:SF2">
    <property type="entry name" value="MEDIATOR OF RNA POLYMERASE II TRANSCRIPTION SUBUNIT 14"/>
    <property type="match status" value="1"/>
</dbReference>
<feature type="domain" description="Mediator of RNA polymerase II transcription subunit 14 RM8" evidence="14">
    <location>
        <begin position="1213"/>
        <end position="1289"/>
    </location>
</feature>
<evidence type="ECO:0000256" key="5">
    <source>
        <dbReference type="ARBA" id="ARBA00023015"/>
    </source>
</evidence>
<feature type="compositionally biased region" description="Low complexity" evidence="11">
    <location>
        <begin position="1009"/>
        <end position="1025"/>
    </location>
</feature>
<protein>
    <recommendedName>
        <fullName evidence="3 10">Mediator of RNA polymerase II transcription subunit 14</fullName>
    </recommendedName>
    <alternativeName>
        <fullName evidence="9 10">Mediator complex subunit 14</fullName>
    </alternativeName>
</protein>
<evidence type="ECO:0000259" key="13">
    <source>
        <dbReference type="Pfam" id="PF22981"/>
    </source>
</evidence>
<feature type="domain" description="Mediator of RNA polymerase II transcription subunit 14 RM3" evidence="16">
    <location>
        <begin position="377"/>
        <end position="485"/>
    </location>
</feature>
<feature type="compositionally biased region" description="Pro residues" evidence="11">
    <location>
        <begin position="1131"/>
        <end position="1141"/>
    </location>
</feature>
<proteinExistence type="inferred from homology"/>
<feature type="domain" description="Mediator complex subunit MED14 N-terminal" evidence="12">
    <location>
        <begin position="28"/>
        <end position="216"/>
    </location>
</feature>
<feature type="compositionally biased region" description="Polar residues" evidence="11">
    <location>
        <begin position="1475"/>
        <end position="1488"/>
    </location>
</feature>
<keyword evidence="8 10" id="KW-0539">Nucleus</keyword>
<dbReference type="InterPro" id="IPR013947">
    <property type="entry name" value="Mediator_Med14"/>
</dbReference>
<evidence type="ECO:0000259" key="18">
    <source>
        <dbReference type="Pfam" id="PF25069"/>
    </source>
</evidence>
<evidence type="ECO:0000256" key="7">
    <source>
        <dbReference type="ARBA" id="ARBA00023163"/>
    </source>
</evidence>
<feature type="domain" description="Mediator of RNA polymerase II transcription subunit 14 RM2" evidence="13">
    <location>
        <begin position="295"/>
        <end position="374"/>
    </location>
</feature>
<feature type="domain" description="Mediator of RNA polymerase II transcription subunit 14 C-terminal" evidence="18">
    <location>
        <begin position="1306"/>
        <end position="1452"/>
    </location>
</feature>
<evidence type="ECO:0000259" key="17">
    <source>
        <dbReference type="Pfam" id="PF25067"/>
    </source>
</evidence>
<comment type="function">
    <text evidence="10">Component of the Mediator complex, a coactivator involved in the regulated transcription of nearly all RNA polymerase II-dependent genes. Mediator functions as a bridge to convey information from gene-specific regulatory proteins to the basal RNA polymerase II transcription machinery. Mediator is recruited to promoters by direct interactions with regulatory proteins and serves as a scaffold for the assembly of a functional preinitiation complex with RNA polymerase II and the general transcription factors.</text>
</comment>
<dbReference type="Pfam" id="PF08638">
    <property type="entry name" value="Med14"/>
    <property type="match status" value="1"/>
</dbReference>
<evidence type="ECO:0000256" key="2">
    <source>
        <dbReference type="ARBA" id="ARBA00007813"/>
    </source>
</evidence>
<dbReference type="Pfam" id="PF25065">
    <property type="entry name" value="RM3_Med14"/>
    <property type="match status" value="1"/>
</dbReference>
<gene>
    <name evidence="19" type="primary">CSON009692</name>
</gene>
<organism evidence="19">
    <name type="scientific">Culicoides sonorensis</name>
    <name type="common">Biting midge</name>
    <dbReference type="NCBI Taxonomy" id="179676"/>
    <lineage>
        <taxon>Eukaryota</taxon>
        <taxon>Metazoa</taxon>
        <taxon>Ecdysozoa</taxon>
        <taxon>Arthropoda</taxon>
        <taxon>Hexapoda</taxon>
        <taxon>Insecta</taxon>
        <taxon>Pterygota</taxon>
        <taxon>Neoptera</taxon>
        <taxon>Endopterygota</taxon>
        <taxon>Diptera</taxon>
        <taxon>Nematocera</taxon>
        <taxon>Chironomoidea</taxon>
        <taxon>Ceratopogonidae</taxon>
        <taxon>Ceratopogoninae</taxon>
        <taxon>Culicoides</taxon>
        <taxon>Monoculicoides</taxon>
    </lineage>
</organism>
<evidence type="ECO:0000256" key="11">
    <source>
        <dbReference type="SAM" id="MobiDB-lite"/>
    </source>
</evidence>
<evidence type="ECO:0000259" key="14">
    <source>
        <dbReference type="Pfam" id="PF22983"/>
    </source>
</evidence>
<dbReference type="Pfam" id="PF25067">
    <property type="entry name" value="RM5_Med14"/>
    <property type="match status" value="1"/>
</dbReference>
<evidence type="ECO:0000259" key="16">
    <source>
        <dbReference type="Pfam" id="PF25065"/>
    </source>
</evidence>
<dbReference type="EMBL" id="UFQT01000388">
    <property type="protein sequence ID" value="SSX23844.1"/>
    <property type="molecule type" value="Genomic_DNA"/>
</dbReference>
<dbReference type="Pfam" id="PF22983">
    <property type="entry name" value="RM8_Med14"/>
    <property type="match status" value="1"/>
</dbReference>
<feature type="region of interest" description="Disordered" evidence="11">
    <location>
        <begin position="1471"/>
        <end position="1508"/>
    </location>
</feature>
<evidence type="ECO:0000256" key="6">
    <source>
        <dbReference type="ARBA" id="ARBA00023159"/>
    </source>
</evidence>
<feature type="domain" description="Mediator of RNA polymerase II transcription subunit 14 RM5" evidence="17">
    <location>
        <begin position="659"/>
        <end position="769"/>
    </location>
</feature>
<dbReference type="GO" id="GO:0003712">
    <property type="term" value="F:transcription coregulator activity"/>
    <property type="evidence" value="ECO:0007669"/>
    <property type="project" value="UniProtKB-UniRule"/>
</dbReference>
<feature type="compositionally biased region" description="Low complexity" evidence="11">
    <location>
        <begin position="1495"/>
        <end position="1508"/>
    </location>
</feature>
<dbReference type="Pfam" id="PF22984">
    <property type="entry name" value="RM6_Med14"/>
    <property type="match status" value="1"/>
</dbReference>
<evidence type="ECO:0000256" key="8">
    <source>
        <dbReference type="ARBA" id="ARBA00023242"/>
    </source>
</evidence>
<evidence type="ECO:0000259" key="15">
    <source>
        <dbReference type="Pfam" id="PF22984"/>
    </source>
</evidence>
<feature type="region of interest" description="Disordered" evidence="11">
    <location>
        <begin position="986"/>
        <end position="1151"/>
    </location>
</feature>
<dbReference type="Pfam" id="PF22981">
    <property type="entry name" value="RM2_Med14"/>
    <property type="match status" value="1"/>
</dbReference>
<feature type="compositionally biased region" description="Polar residues" evidence="11">
    <location>
        <begin position="1038"/>
        <end position="1069"/>
    </location>
</feature>
<evidence type="ECO:0000256" key="1">
    <source>
        <dbReference type="ARBA" id="ARBA00004123"/>
    </source>
</evidence>
<evidence type="ECO:0000256" key="4">
    <source>
        <dbReference type="ARBA" id="ARBA00022737"/>
    </source>
</evidence>
<dbReference type="InterPro" id="IPR056878">
    <property type="entry name" value="RM5_Med14"/>
</dbReference>
<dbReference type="GO" id="GO:0006357">
    <property type="term" value="P:regulation of transcription by RNA polymerase II"/>
    <property type="evidence" value="ECO:0007669"/>
    <property type="project" value="InterPro"/>
</dbReference>
<keyword evidence="5 10" id="KW-0805">Transcription regulation</keyword>
<dbReference type="InterPro" id="IPR055113">
    <property type="entry name" value="Med14_RM2"/>
</dbReference>
<evidence type="ECO:0000256" key="10">
    <source>
        <dbReference type="RuleBase" id="RU365082"/>
    </source>
</evidence>
<keyword evidence="7 10" id="KW-0804">Transcription</keyword>
<dbReference type="InterPro" id="IPR055107">
    <property type="entry name" value="Med14_RM8"/>
</dbReference>
<comment type="similarity">
    <text evidence="2 10">Belongs to the Mediator complex subunit 14 family.</text>
</comment>
<feature type="region of interest" description="Disordered" evidence="11">
    <location>
        <begin position="595"/>
        <end position="620"/>
    </location>
</feature>
<evidence type="ECO:0000259" key="12">
    <source>
        <dbReference type="Pfam" id="PF08638"/>
    </source>
</evidence>
<dbReference type="OMA" id="NTRKCTM"/>
<dbReference type="GO" id="GO:0016592">
    <property type="term" value="C:mediator complex"/>
    <property type="evidence" value="ECO:0007669"/>
    <property type="project" value="UniProtKB-UniRule"/>
</dbReference>
<dbReference type="InterPro" id="IPR055122">
    <property type="entry name" value="Med14_N"/>
</dbReference>
<dbReference type="VEuPathDB" id="VectorBase:CSON009692"/>
<dbReference type="Pfam" id="PF25069">
    <property type="entry name" value="Med14_C"/>
    <property type="match status" value="1"/>
</dbReference>
<name>A0A336M0T7_CULSO</name>
<dbReference type="InterPro" id="IPR055114">
    <property type="entry name" value="Med14_RM6"/>
</dbReference>